<protein>
    <submittedName>
        <fullName evidence="4">Uncharacterized protein</fullName>
    </submittedName>
</protein>
<dbReference type="EMBL" id="BT122695">
    <property type="protein sequence ID" value="ADE76060.1"/>
    <property type="molecule type" value="mRNA"/>
</dbReference>
<feature type="chain" id="PRO_5003069174" evidence="3">
    <location>
        <begin position="21"/>
        <end position="232"/>
    </location>
</feature>
<dbReference type="GO" id="GO:0005739">
    <property type="term" value="C:mitochondrion"/>
    <property type="evidence" value="ECO:0007669"/>
    <property type="project" value="TreeGrafter"/>
</dbReference>
<dbReference type="PANTHER" id="PTHR45782:SF4">
    <property type="entry name" value="MITOCHONDRIAL RIBOSOME-ASSOCIATED GTPASE 1"/>
    <property type="match status" value="1"/>
</dbReference>
<evidence type="ECO:0000256" key="3">
    <source>
        <dbReference type="SAM" id="SignalP"/>
    </source>
</evidence>
<dbReference type="InterPro" id="IPR023179">
    <property type="entry name" value="GTP-bd_ortho_bundle_sf"/>
</dbReference>
<name>D5A941_PICSI</name>
<evidence type="ECO:0000256" key="1">
    <source>
        <dbReference type="ARBA" id="ARBA00022741"/>
    </source>
</evidence>
<keyword evidence="1" id="KW-0547">Nucleotide-binding</keyword>
<dbReference type="OMA" id="CKQDCIP"/>
<dbReference type="AlphaFoldDB" id="D5A941"/>
<dbReference type="GO" id="GO:0005525">
    <property type="term" value="F:GTP binding"/>
    <property type="evidence" value="ECO:0007669"/>
    <property type="project" value="UniProtKB-KW"/>
</dbReference>
<dbReference type="Gene3D" id="1.10.1580.10">
    <property type="match status" value="1"/>
</dbReference>
<feature type="signal peptide" evidence="3">
    <location>
        <begin position="1"/>
        <end position="20"/>
    </location>
</feature>
<dbReference type="GO" id="GO:0032543">
    <property type="term" value="P:mitochondrial translation"/>
    <property type="evidence" value="ECO:0007669"/>
    <property type="project" value="TreeGrafter"/>
</dbReference>
<proteinExistence type="evidence at transcript level"/>
<accession>D5A941</accession>
<keyword evidence="2" id="KW-0342">GTP-binding</keyword>
<evidence type="ECO:0000256" key="2">
    <source>
        <dbReference type="ARBA" id="ARBA00023134"/>
    </source>
</evidence>
<organism evidence="4">
    <name type="scientific">Picea sitchensis</name>
    <name type="common">Sitka spruce</name>
    <name type="synonym">Pinus sitchensis</name>
    <dbReference type="NCBI Taxonomy" id="3332"/>
    <lineage>
        <taxon>Eukaryota</taxon>
        <taxon>Viridiplantae</taxon>
        <taxon>Streptophyta</taxon>
        <taxon>Embryophyta</taxon>
        <taxon>Tracheophyta</taxon>
        <taxon>Spermatophyta</taxon>
        <taxon>Pinopsida</taxon>
        <taxon>Pinidae</taxon>
        <taxon>Conifers I</taxon>
        <taxon>Pinales</taxon>
        <taxon>Pinaceae</taxon>
        <taxon>Picea</taxon>
    </lineage>
</organism>
<keyword evidence="3" id="KW-0732">Signal</keyword>
<dbReference type="GO" id="GO:0003924">
    <property type="term" value="F:GTPase activity"/>
    <property type="evidence" value="ECO:0007669"/>
    <property type="project" value="TreeGrafter"/>
</dbReference>
<dbReference type="PANTHER" id="PTHR45782">
    <property type="entry name" value="MITOCHONDRIAL RIBOSOME-ASSOCIATED GTPASE 1"/>
    <property type="match status" value="1"/>
</dbReference>
<evidence type="ECO:0000313" key="4">
    <source>
        <dbReference type="EMBL" id="ADE76060.1"/>
    </source>
</evidence>
<sequence length="232" mass="25914">MLENLLSLILCIRFLVCVLQEKLKRATVGPLPGVTQDIAGFKIAHQPSIYVLDTPGVLVPNIPDIDTGLKLALTGAVKDSVVGEDRLAQYLLAMLNTRHVPLRWKGLNNESCEESSNFCLEDLTVKGPNDSPTEKNKKIKETKQILHQKEDHVLEVQKALFRTFSAFKGDLENEDDLEDLIESQFDVLQKTFRIPLNSGEVGRNKVSKKLLQLFRIGKLGHYILDSLPKGAS</sequence>
<reference evidence="4" key="1">
    <citation type="submission" date="2010-04" db="EMBL/GenBank/DDBJ databases">
        <authorList>
            <person name="Reid K.E."/>
            <person name="Liao N."/>
            <person name="Chan S."/>
            <person name="Docking R."/>
            <person name="Taylor G."/>
            <person name="Moore R."/>
            <person name="Mayo M."/>
            <person name="Munro S."/>
            <person name="King J."/>
            <person name="Yanchuk A."/>
            <person name="Holt R."/>
            <person name="Jones S."/>
            <person name="Marra M."/>
            <person name="Ritland C.E."/>
            <person name="Ritland K."/>
            <person name="Bohlmann J."/>
        </authorList>
    </citation>
    <scope>NUCLEOTIDE SEQUENCE</scope>
    <source>
        <tissue evidence="4">Buds collected with no treatment. Collection October 2007</tissue>
    </source>
</reference>